<organism evidence="2 3">
    <name type="scientific">Rhamnella rubrinervis</name>
    <dbReference type="NCBI Taxonomy" id="2594499"/>
    <lineage>
        <taxon>Eukaryota</taxon>
        <taxon>Viridiplantae</taxon>
        <taxon>Streptophyta</taxon>
        <taxon>Embryophyta</taxon>
        <taxon>Tracheophyta</taxon>
        <taxon>Spermatophyta</taxon>
        <taxon>Magnoliopsida</taxon>
        <taxon>eudicotyledons</taxon>
        <taxon>Gunneridae</taxon>
        <taxon>Pentapetalae</taxon>
        <taxon>rosids</taxon>
        <taxon>fabids</taxon>
        <taxon>Rosales</taxon>
        <taxon>Rhamnaceae</taxon>
        <taxon>rhamnoid group</taxon>
        <taxon>Rhamneae</taxon>
        <taxon>Rhamnella</taxon>
    </lineage>
</organism>
<dbReference type="AlphaFoldDB" id="A0A8K0H552"/>
<dbReference type="Proteomes" id="UP000796880">
    <property type="component" value="Unassembled WGS sequence"/>
</dbReference>
<dbReference type="PANTHER" id="PTHR34950:SF8">
    <property type="entry name" value="TPX2 C-TERMINAL DOMAIN-CONTAINING PROTEIN"/>
    <property type="match status" value="1"/>
</dbReference>
<dbReference type="PANTHER" id="PTHR34950">
    <property type="entry name" value="OS04G0457400 PROTEIN"/>
    <property type="match status" value="1"/>
</dbReference>
<comment type="caution">
    <text evidence="2">The sequence shown here is derived from an EMBL/GenBank/DDBJ whole genome shotgun (WGS) entry which is preliminary data.</text>
</comment>
<protein>
    <submittedName>
        <fullName evidence="2">Uncharacterized protein</fullName>
    </submittedName>
</protein>
<proteinExistence type="predicted"/>
<accession>A0A8K0H552</accession>
<feature type="compositionally biased region" description="Low complexity" evidence="1">
    <location>
        <begin position="31"/>
        <end position="41"/>
    </location>
</feature>
<evidence type="ECO:0000313" key="2">
    <source>
        <dbReference type="EMBL" id="KAF3445754.1"/>
    </source>
</evidence>
<dbReference type="EMBL" id="VOIH02000005">
    <property type="protein sequence ID" value="KAF3445754.1"/>
    <property type="molecule type" value="Genomic_DNA"/>
</dbReference>
<dbReference type="OrthoDB" id="1600153at2759"/>
<gene>
    <name evidence="2" type="ORF">FNV43_RR10931</name>
</gene>
<sequence>MSVAGYSLAEAYVKRKLLKEKLKQTEQVQRASNAAATTTSTDGGECHSRVKQSNGCNLFGVIKKVHPTNGQMVITDSAENSADDE</sequence>
<name>A0A8K0H552_9ROSA</name>
<evidence type="ECO:0000256" key="1">
    <source>
        <dbReference type="SAM" id="MobiDB-lite"/>
    </source>
</evidence>
<evidence type="ECO:0000313" key="3">
    <source>
        <dbReference type="Proteomes" id="UP000796880"/>
    </source>
</evidence>
<keyword evidence="3" id="KW-1185">Reference proteome</keyword>
<feature type="region of interest" description="Disordered" evidence="1">
    <location>
        <begin position="26"/>
        <end position="48"/>
    </location>
</feature>
<reference evidence="2" key="1">
    <citation type="submission" date="2020-03" db="EMBL/GenBank/DDBJ databases">
        <title>A high-quality chromosome-level genome assembly of a woody plant with both climbing and erect habits, Rhamnella rubrinervis.</title>
        <authorList>
            <person name="Lu Z."/>
            <person name="Yang Y."/>
            <person name="Zhu X."/>
            <person name="Sun Y."/>
        </authorList>
    </citation>
    <scope>NUCLEOTIDE SEQUENCE</scope>
    <source>
        <strain evidence="2">BYM</strain>
        <tissue evidence="2">Leaf</tissue>
    </source>
</reference>